<comment type="caution">
    <text evidence="2">The sequence shown here is derived from an EMBL/GenBank/DDBJ whole genome shotgun (WGS) entry which is preliminary data.</text>
</comment>
<gene>
    <name evidence="2" type="ORF">NQ315_015422</name>
</gene>
<dbReference type="AlphaFoldDB" id="A0AAV8VLV9"/>
<keyword evidence="1" id="KW-1133">Transmembrane helix</keyword>
<sequence length="103" mass="11748">MSEDNKVAMEESRRKPSGTSLMQRILPALATPFVMQVTILPLVLMAMKFTLLNSMFLGKLGVLLWIIHLIRKREHDGGGLYSHNINIDHNSHPGHSYYDKIYV</sequence>
<dbReference type="EMBL" id="JANEYG010000056">
    <property type="protein sequence ID" value="KAJ8915199.1"/>
    <property type="molecule type" value="Genomic_DNA"/>
</dbReference>
<protein>
    <recommendedName>
        <fullName evidence="4">Transmembrane protein</fullName>
    </recommendedName>
</protein>
<name>A0AAV8VLV9_9CUCU</name>
<evidence type="ECO:0008006" key="4">
    <source>
        <dbReference type="Google" id="ProtNLM"/>
    </source>
</evidence>
<keyword evidence="1" id="KW-0472">Membrane</keyword>
<dbReference type="Proteomes" id="UP001159042">
    <property type="component" value="Unassembled WGS sequence"/>
</dbReference>
<feature type="transmembrane region" description="Helical" evidence="1">
    <location>
        <begin position="21"/>
        <end position="44"/>
    </location>
</feature>
<keyword evidence="1" id="KW-0812">Transmembrane</keyword>
<evidence type="ECO:0000256" key="1">
    <source>
        <dbReference type="SAM" id="Phobius"/>
    </source>
</evidence>
<accession>A0AAV8VLV9</accession>
<evidence type="ECO:0000313" key="2">
    <source>
        <dbReference type="EMBL" id="KAJ8915199.1"/>
    </source>
</evidence>
<organism evidence="2 3">
    <name type="scientific">Exocentrus adspersus</name>
    <dbReference type="NCBI Taxonomy" id="1586481"/>
    <lineage>
        <taxon>Eukaryota</taxon>
        <taxon>Metazoa</taxon>
        <taxon>Ecdysozoa</taxon>
        <taxon>Arthropoda</taxon>
        <taxon>Hexapoda</taxon>
        <taxon>Insecta</taxon>
        <taxon>Pterygota</taxon>
        <taxon>Neoptera</taxon>
        <taxon>Endopterygota</taxon>
        <taxon>Coleoptera</taxon>
        <taxon>Polyphaga</taxon>
        <taxon>Cucujiformia</taxon>
        <taxon>Chrysomeloidea</taxon>
        <taxon>Cerambycidae</taxon>
        <taxon>Lamiinae</taxon>
        <taxon>Acanthocinini</taxon>
        <taxon>Exocentrus</taxon>
    </lineage>
</organism>
<proteinExistence type="predicted"/>
<evidence type="ECO:0000313" key="3">
    <source>
        <dbReference type="Proteomes" id="UP001159042"/>
    </source>
</evidence>
<reference evidence="2 3" key="1">
    <citation type="journal article" date="2023" name="Insect Mol. Biol.">
        <title>Genome sequencing provides insights into the evolution of gene families encoding plant cell wall-degrading enzymes in longhorned beetles.</title>
        <authorList>
            <person name="Shin N.R."/>
            <person name="Okamura Y."/>
            <person name="Kirsch R."/>
            <person name="Pauchet Y."/>
        </authorList>
    </citation>
    <scope>NUCLEOTIDE SEQUENCE [LARGE SCALE GENOMIC DNA]</scope>
    <source>
        <strain evidence="2">EAD_L_NR</strain>
    </source>
</reference>
<keyword evidence="3" id="KW-1185">Reference proteome</keyword>
<feature type="transmembrane region" description="Helical" evidence="1">
    <location>
        <begin position="50"/>
        <end position="70"/>
    </location>
</feature>